<protein>
    <recommendedName>
        <fullName evidence="5">Antimicrobial peptide system protein, SdpA family</fullName>
    </recommendedName>
</protein>
<dbReference type="Proteomes" id="UP001501570">
    <property type="component" value="Unassembled WGS sequence"/>
</dbReference>
<evidence type="ECO:0000256" key="1">
    <source>
        <dbReference type="SAM" id="MobiDB-lite"/>
    </source>
</evidence>
<comment type="caution">
    <text evidence="3">The sequence shown here is derived from an EMBL/GenBank/DDBJ whole genome shotgun (WGS) entry which is preliminary data.</text>
</comment>
<keyword evidence="2" id="KW-1133">Transmembrane helix</keyword>
<gene>
    <name evidence="3" type="ORF">GCM10023322_10160</name>
</gene>
<dbReference type="EMBL" id="BAABJQ010000002">
    <property type="protein sequence ID" value="GAA5179627.1"/>
    <property type="molecule type" value="Genomic_DNA"/>
</dbReference>
<evidence type="ECO:0000313" key="4">
    <source>
        <dbReference type="Proteomes" id="UP001501570"/>
    </source>
</evidence>
<name>A0ABP9RKM9_9ACTN</name>
<keyword evidence="2" id="KW-0812">Transmembrane</keyword>
<dbReference type="InterPro" id="IPR023902">
    <property type="entry name" value="Sporulation_SdpA"/>
</dbReference>
<dbReference type="Pfam" id="PF17418">
    <property type="entry name" value="SdpA"/>
    <property type="match status" value="1"/>
</dbReference>
<accession>A0ABP9RKM9</accession>
<keyword evidence="4" id="KW-1185">Reference proteome</keyword>
<sequence length="224" mass="23792">MDGGGLRMGTGSAVHEHRTTAPEGAGTTEIAPSAEPVATPQEAQREQSRLGRRVAALAVLALVVVVYVVQAALPVTAFSLPLDKSQQIRGLVPEGWAFFTKSPRIPDPTVYGLGSGGRWRTLTESPQADPTRDSLFGLDRLSRSQGTEVAIVTNQIPAKAWTECTRQATDCLSQLSPAATITNFSTHHSVCGNVGVAIQEVLPWAWHGLSTVMPSKVARVVVTC</sequence>
<evidence type="ECO:0000256" key="2">
    <source>
        <dbReference type="SAM" id="Phobius"/>
    </source>
</evidence>
<feature type="region of interest" description="Disordered" evidence="1">
    <location>
        <begin position="1"/>
        <end position="45"/>
    </location>
</feature>
<organism evidence="3 4">
    <name type="scientific">Rugosimonospora acidiphila</name>
    <dbReference type="NCBI Taxonomy" id="556531"/>
    <lineage>
        <taxon>Bacteria</taxon>
        <taxon>Bacillati</taxon>
        <taxon>Actinomycetota</taxon>
        <taxon>Actinomycetes</taxon>
        <taxon>Micromonosporales</taxon>
        <taxon>Micromonosporaceae</taxon>
        <taxon>Rugosimonospora</taxon>
    </lineage>
</organism>
<evidence type="ECO:0008006" key="5">
    <source>
        <dbReference type="Google" id="ProtNLM"/>
    </source>
</evidence>
<keyword evidence="2" id="KW-0472">Membrane</keyword>
<proteinExistence type="predicted"/>
<feature type="transmembrane region" description="Helical" evidence="2">
    <location>
        <begin position="54"/>
        <end position="73"/>
    </location>
</feature>
<dbReference type="NCBIfam" id="TIGR04034">
    <property type="entry name" value="export_SdpA"/>
    <property type="match status" value="1"/>
</dbReference>
<evidence type="ECO:0000313" key="3">
    <source>
        <dbReference type="EMBL" id="GAA5179627.1"/>
    </source>
</evidence>
<reference evidence="4" key="1">
    <citation type="journal article" date="2019" name="Int. J. Syst. Evol. Microbiol.">
        <title>The Global Catalogue of Microorganisms (GCM) 10K type strain sequencing project: providing services to taxonomists for standard genome sequencing and annotation.</title>
        <authorList>
            <consortium name="The Broad Institute Genomics Platform"/>
            <consortium name="The Broad Institute Genome Sequencing Center for Infectious Disease"/>
            <person name="Wu L."/>
            <person name="Ma J."/>
        </authorList>
    </citation>
    <scope>NUCLEOTIDE SEQUENCE [LARGE SCALE GENOMIC DNA]</scope>
    <source>
        <strain evidence="4">JCM 18304</strain>
    </source>
</reference>